<organism evidence="1 2">
    <name type="scientific">Sporosarcina psychrophila</name>
    <name type="common">Bacillus psychrophilus</name>
    <dbReference type="NCBI Taxonomy" id="1476"/>
    <lineage>
        <taxon>Bacteria</taxon>
        <taxon>Bacillati</taxon>
        <taxon>Bacillota</taxon>
        <taxon>Bacilli</taxon>
        <taxon>Bacillales</taxon>
        <taxon>Caryophanaceae</taxon>
        <taxon>Sporosarcina</taxon>
    </lineage>
</organism>
<gene>
    <name evidence="1" type="ORF">ABIC55_004780</name>
</gene>
<evidence type="ECO:0000313" key="1">
    <source>
        <dbReference type="EMBL" id="MET3659634.1"/>
    </source>
</evidence>
<proteinExistence type="predicted"/>
<comment type="caution">
    <text evidence="1">The sequence shown here is derived from an EMBL/GenBank/DDBJ whole genome shotgun (WGS) entry which is preliminary data.</text>
</comment>
<reference evidence="1 2" key="1">
    <citation type="submission" date="2024-06" db="EMBL/GenBank/DDBJ databases">
        <title>Sorghum-associated microbial communities from plants grown in Nebraska, USA.</title>
        <authorList>
            <person name="Schachtman D."/>
        </authorList>
    </citation>
    <scope>NUCLEOTIDE SEQUENCE [LARGE SCALE GENOMIC DNA]</scope>
    <source>
        <strain evidence="1 2">1288</strain>
    </source>
</reference>
<protein>
    <submittedName>
        <fullName evidence="1">Uncharacterized protein</fullName>
    </submittedName>
</protein>
<evidence type="ECO:0000313" key="2">
    <source>
        <dbReference type="Proteomes" id="UP001549104"/>
    </source>
</evidence>
<dbReference type="EMBL" id="JBEPME010000014">
    <property type="protein sequence ID" value="MET3659634.1"/>
    <property type="molecule type" value="Genomic_DNA"/>
</dbReference>
<name>A0ABV2KF11_SPOPS</name>
<dbReference type="RefSeq" id="WP_354315015.1">
    <property type="nucleotide sequence ID" value="NZ_JBEPME010000014.1"/>
</dbReference>
<accession>A0ABV2KF11</accession>
<keyword evidence="2" id="KW-1185">Reference proteome</keyword>
<dbReference type="Proteomes" id="UP001549104">
    <property type="component" value="Unassembled WGS sequence"/>
</dbReference>
<sequence length="57" mass="6281">MITCKNSDDARNYFAEKGLTYKGVSEGDIGILFILLNKHVKEANKAGIMSTNIMGMK</sequence>